<proteinExistence type="predicted"/>
<dbReference type="EnsemblFungi" id="MAPG_09472T0">
    <property type="protein sequence ID" value="MAPG_09472T0"/>
    <property type="gene ID" value="MAPG_09472"/>
</dbReference>
<evidence type="ECO:0000259" key="1">
    <source>
        <dbReference type="Pfam" id="PF12770"/>
    </source>
</evidence>
<name>A0A0C4EA18_MAGP6</name>
<feature type="domain" description="CHAT" evidence="1">
    <location>
        <begin position="737"/>
        <end position="998"/>
    </location>
</feature>
<accession>A0A0C4EA18</accession>
<reference evidence="4" key="1">
    <citation type="submission" date="2010-05" db="EMBL/GenBank/DDBJ databases">
        <title>The genome sequence of Magnaporthe poae strain ATCC 64411.</title>
        <authorList>
            <person name="Ma L.-J."/>
            <person name="Dead R."/>
            <person name="Young S."/>
            <person name="Zeng Q."/>
            <person name="Koehrsen M."/>
            <person name="Alvarado L."/>
            <person name="Berlin A."/>
            <person name="Chapman S.B."/>
            <person name="Chen Z."/>
            <person name="Freedman E."/>
            <person name="Gellesch M."/>
            <person name="Goldberg J."/>
            <person name="Griggs A."/>
            <person name="Gujja S."/>
            <person name="Heilman E.R."/>
            <person name="Heiman D."/>
            <person name="Hepburn T."/>
            <person name="Howarth C."/>
            <person name="Jen D."/>
            <person name="Larson L."/>
            <person name="Mehta T."/>
            <person name="Neiman D."/>
            <person name="Pearson M."/>
            <person name="Roberts A."/>
            <person name="Saif S."/>
            <person name="Shea T."/>
            <person name="Shenoy N."/>
            <person name="Sisk P."/>
            <person name="Stolte C."/>
            <person name="Sykes S."/>
            <person name="Walk T."/>
            <person name="White J."/>
            <person name="Yandava C."/>
            <person name="Haas B."/>
            <person name="Nusbaum C."/>
            <person name="Birren B."/>
        </authorList>
    </citation>
    <scope>NUCLEOTIDE SEQUENCE [LARGE SCALE GENOMIC DNA]</scope>
    <source>
        <strain evidence="4">ATCC 64411 / 73-15</strain>
    </source>
</reference>
<dbReference type="InterPro" id="IPR024983">
    <property type="entry name" value="CHAT_dom"/>
</dbReference>
<dbReference type="STRING" id="644358.A0A0C4EA18"/>
<dbReference type="VEuPathDB" id="FungiDB:MAPG_09472"/>
<reference evidence="3" key="4">
    <citation type="journal article" date="2015" name="G3 (Bethesda)">
        <title>Genome sequences of three phytopathogenic species of the Magnaporthaceae family of fungi.</title>
        <authorList>
            <person name="Okagaki L.H."/>
            <person name="Nunes C.C."/>
            <person name="Sailsbery J."/>
            <person name="Clay B."/>
            <person name="Brown D."/>
            <person name="John T."/>
            <person name="Oh Y."/>
            <person name="Young N."/>
            <person name="Fitzgerald M."/>
            <person name="Haas B.J."/>
            <person name="Zeng Q."/>
            <person name="Young S."/>
            <person name="Adiconis X."/>
            <person name="Fan L."/>
            <person name="Levin J.Z."/>
            <person name="Mitchell T.K."/>
            <person name="Okubara P.A."/>
            <person name="Farman M.L."/>
            <person name="Kohn L.M."/>
            <person name="Birren B."/>
            <person name="Ma L.-J."/>
            <person name="Dean R.A."/>
        </authorList>
    </citation>
    <scope>NUCLEOTIDE SEQUENCE</scope>
    <source>
        <strain evidence="3">ATCC 64411 / 73-15</strain>
    </source>
</reference>
<organism evidence="3 4">
    <name type="scientific">Magnaporthiopsis poae (strain ATCC 64411 / 73-15)</name>
    <name type="common">Kentucky bluegrass fungus</name>
    <name type="synonym">Magnaporthe poae</name>
    <dbReference type="NCBI Taxonomy" id="644358"/>
    <lineage>
        <taxon>Eukaryota</taxon>
        <taxon>Fungi</taxon>
        <taxon>Dikarya</taxon>
        <taxon>Ascomycota</taxon>
        <taxon>Pezizomycotina</taxon>
        <taxon>Sordariomycetes</taxon>
        <taxon>Sordariomycetidae</taxon>
        <taxon>Magnaporthales</taxon>
        <taxon>Magnaporthaceae</taxon>
        <taxon>Magnaporthiopsis</taxon>
    </lineage>
</organism>
<reference evidence="2" key="3">
    <citation type="submission" date="2011-03" db="EMBL/GenBank/DDBJ databases">
        <title>Annotation of Magnaporthe poae ATCC 64411.</title>
        <authorList>
            <person name="Ma L.-J."/>
            <person name="Dead R."/>
            <person name="Young S.K."/>
            <person name="Zeng Q."/>
            <person name="Gargeya S."/>
            <person name="Fitzgerald M."/>
            <person name="Haas B."/>
            <person name="Abouelleil A."/>
            <person name="Alvarado L."/>
            <person name="Arachchi H.M."/>
            <person name="Berlin A."/>
            <person name="Brown A."/>
            <person name="Chapman S.B."/>
            <person name="Chen Z."/>
            <person name="Dunbar C."/>
            <person name="Freedman E."/>
            <person name="Gearin G."/>
            <person name="Gellesch M."/>
            <person name="Goldberg J."/>
            <person name="Griggs A."/>
            <person name="Gujja S."/>
            <person name="Heiman D."/>
            <person name="Howarth C."/>
            <person name="Larson L."/>
            <person name="Lui A."/>
            <person name="MacDonald P.J.P."/>
            <person name="Mehta T."/>
            <person name="Montmayeur A."/>
            <person name="Murphy C."/>
            <person name="Neiman D."/>
            <person name="Pearson M."/>
            <person name="Priest M."/>
            <person name="Roberts A."/>
            <person name="Saif S."/>
            <person name="Shea T."/>
            <person name="Shenoy N."/>
            <person name="Sisk P."/>
            <person name="Stolte C."/>
            <person name="Sykes S."/>
            <person name="Yandava C."/>
            <person name="Wortman J."/>
            <person name="Nusbaum C."/>
            <person name="Birren B."/>
        </authorList>
    </citation>
    <scope>NUCLEOTIDE SEQUENCE</scope>
    <source>
        <strain evidence="2">ATCC 64411</strain>
    </source>
</reference>
<dbReference type="EMBL" id="GL876976">
    <property type="protein sequence ID" value="KLU90947.1"/>
    <property type="molecule type" value="Genomic_DNA"/>
</dbReference>
<evidence type="ECO:0000313" key="2">
    <source>
        <dbReference type="EMBL" id="KLU90947.1"/>
    </source>
</evidence>
<sequence length="1055" mass="114735">MMALHDARHHLSNTAVGTTESILVGNLYSFITTLHMLFRGHPQHPPVTVHGQLVSLNPFADGLRNLAAGLLERLQDSYEAVMDLVGMANCHLIKADRIASPPFTSPLAMNLTTSMKEDGWSNSTWDAAQSGFPLSGCRKAEELYDQAFFLFDSTASPRGKAAVLLRRGCIHHAKAISAETKDTAAAGELNKAASCFTDAAGLFDGDITNTLLVESHQLLLAISVRQITSLESSHGLPTDVLQAAGDLGRRAHETGNAGAARFMGSLILRFGRWRFTSRRDVQTALVCCRCARAFFLAAEESYLQLQSLIAHGSLLHQSGDHSRAQITIADAWEPEELLKSVLERMQKASKGSGERPALLGLRFNTLQTFDTVASRICQTTGDPALSERWRRERDQLARLGSHRQDLEELFGRLSAVLSPSRSAAAALPPAAAAFRAEDILPQILSLEVTSANSCRPAPQPQDPACLKTSHFKLAALFQLGALGEAKAVLPVALRGYLTGSVVRDWFENLLEAFAPPDAAVQRRKQKFAAADRAISQRMLAQDWEVGARVLSMAVNTCSEFSSPQTIPQDPNSWQTLVFVAMRGNSRALLDYLVAKDNQDPEKLKEWAQCAYEGHLLMGLATQREQGARALSPDEVAKKLGRFQGSVGSREGLQRALSSLEANQLAAGAMLGLAETEPVGDRLFSCIPRDTVLFEISSSRHGLIVFAITHQGIVGEYQSALTSIQLRTNVLNFRKIELLDPLKHTMSDKDVVVFAPSPVMQLFPCTALILEGRPLFLSKIVYHIPSLSLLHHLSRRGAPADPNAERKISVLASSKAAGSDLRPEEAVKHAIPIIGPEAVMVADAFAADAADLASCTTDELRSILGHSDIVYLTTHGFSMAGSPWRCYLDAEPRFRVLDLAALATACARLVVFDCCWTGGGSTNAGNDVIGFTHATLASGVRAYVGGLWQVHEVASLVLMVHFFRGLAAGGSVRGDSNQRVRLGSAWRNAQVAMYNMDRVSAATLIDETLDLWRQKVNRKGLEFLQRFKYSEEFLFSLASKCPFRQPPSPATAPVPV</sequence>
<evidence type="ECO:0000313" key="3">
    <source>
        <dbReference type="EnsemblFungi" id="MAPG_09472T0"/>
    </source>
</evidence>
<dbReference type="Proteomes" id="UP000011715">
    <property type="component" value="Unassembled WGS sequence"/>
</dbReference>
<dbReference type="Pfam" id="PF12770">
    <property type="entry name" value="CHAT"/>
    <property type="match status" value="1"/>
</dbReference>
<reference evidence="3" key="5">
    <citation type="submission" date="2015-06" db="UniProtKB">
        <authorList>
            <consortium name="EnsemblFungi"/>
        </authorList>
    </citation>
    <scope>IDENTIFICATION</scope>
    <source>
        <strain evidence="3">ATCC 64411</strain>
    </source>
</reference>
<dbReference type="OMA" id="VIEVGIC"/>
<dbReference type="OrthoDB" id="5040840at2759"/>
<evidence type="ECO:0000313" key="4">
    <source>
        <dbReference type="Proteomes" id="UP000011715"/>
    </source>
</evidence>
<reference evidence="2" key="2">
    <citation type="submission" date="2010-05" db="EMBL/GenBank/DDBJ databases">
        <title>The Genome Sequence of Magnaporthe poae strain ATCC 64411.</title>
        <authorList>
            <consortium name="The Broad Institute Genome Sequencing Platform"/>
            <consortium name="Broad Institute Genome Sequencing Center for Infectious Disease"/>
            <person name="Ma L.-J."/>
            <person name="Dead R."/>
            <person name="Young S."/>
            <person name="Zeng Q."/>
            <person name="Koehrsen M."/>
            <person name="Alvarado L."/>
            <person name="Berlin A."/>
            <person name="Chapman S.B."/>
            <person name="Chen Z."/>
            <person name="Freedman E."/>
            <person name="Gellesch M."/>
            <person name="Goldberg J."/>
            <person name="Griggs A."/>
            <person name="Gujja S."/>
            <person name="Heilman E.R."/>
            <person name="Heiman D."/>
            <person name="Hepburn T."/>
            <person name="Howarth C."/>
            <person name="Jen D."/>
            <person name="Larson L."/>
            <person name="Mehta T."/>
            <person name="Neiman D."/>
            <person name="Pearson M."/>
            <person name="Roberts A."/>
            <person name="Saif S."/>
            <person name="Shea T."/>
            <person name="Shenoy N."/>
            <person name="Sisk P."/>
            <person name="Stolte C."/>
            <person name="Sykes S."/>
            <person name="Walk T."/>
            <person name="White J."/>
            <person name="Yandava C."/>
            <person name="Haas B."/>
            <person name="Nusbaum C."/>
            <person name="Birren B."/>
        </authorList>
    </citation>
    <scope>NUCLEOTIDE SEQUENCE</scope>
    <source>
        <strain evidence="2">ATCC 64411</strain>
    </source>
</reference>
<dbReference type="EMBL" id="ADBL01002420">
    <property type="status" value="NOT_ANNOTATED_CDS"/>
    <property type="molecule type" value="Genomic_DNA"/>
</dbReference>
<gene>
    <name evidence="2" type="ORF">MAPG_09472</name>
</gene>
<keyword evidence="4" id="KW-1185">Reference proteome</keyword>
<dbReference type="AlphaFoldDB" id="A0A0C4EA18"/>
<protein>
    <recommendedName>
        <fullName evidence="1">CHAT domain-containing protein</fullName>
    </recommendedName>
</protein>